<evidence type="ECO:0000256" key="10">
    <source>
        <dbReference type="ARBA" id="ARBA00093798"/>
    </source>
</evidence>
<dbReference type="InterPro" id="IPR058978">
    <property type="entry name" value="GSDM_bact-type"/>
</dbReference>
<evidence type="ECO:0000256" key="2">
    <source>
        <dbReference type="ARBA" id="ARBA00004651"/>
    </source>
</evidence>
<comment type="similarity">
    <text evidence="9">Belongs to the bacterial gasdermin family.</text>
</comment>
<proteinExistence type="inferred from homology"/>
<evidence type="ECO:0000256" key="6">
    <source>
        <dbReference type="ARBA" id="ARBA00022692"/>
    </source>
</evidence>
<keyword evidence="13" id="KW-1185">Reference proteome</keyword>
<accession>A0A1G7US60</accession>
<evidence type="ECO:0000256" key="7">
    <source>
        <dbReference type="ARBA" id="ARBA00023118"/>
    </source>
</evidence>
<keyword evidence="7" id="KW-0051">Antiviral defense</keyword>
<name>A0A1G7US60_9FLAO</name>
<dbReference type="RefSeq" id="WP_093365333.1">
    <property type="nucleotide sequence ID" value="NZ_FNCW01000002.1"/>
</dbReference>
<sequence length="233" mass="26173">MNLTKTLRNQGYDLIEGPVRNHKLLQLWLKKPFNDVQLYYSHIQHAFTSEAKMNEVVNTALHVTSATKDEYSFNIGVSMLEDILNSIGLGAFEISAKISSGKKVSISYDNSITKEVPIGEIQNYLASSDFLHPNRTLLQNANRRNILVISGTLLAKNLVVEIETDFAIEADLVASLNQAAEGKLDFLRKSESELKMVSIGSNYFPVAVKADRIDFDMGHFINTNLVTDNRRFF</sequence>
<evidence type="ECO:0000313" key="12">
    <source>
        <dbReference type="EMBL" id="SDG49939.1"/>
    </source>
</evidence>
<evidence type="ECO:0000256" key="1">
    <source>
        <dbReference type="ARBA" id="ARBA00004496"/>
    </source>
</evidence>
<dbReference type="OrthoDB" id="981394at2"/>
<comment type="subcellular location">
    <subcellularLocation>
        <location evidence="2">Cell membrane</location>
        <topology evidence="2">Multi-pass membrane protein</topology>
    </subcellularLocation>
    <subcellularLocation>
        <location evidence="1">Cytoplasm</location>
    </subcellularLocation>
</comment>
<dbReference type="AlphaFoldDB" id="A0A1G7US60"/>
<dbReference type="EMBL" id="FNCW01000002">
    <property type="protein sequence ID" value="SDG49939.1"/>
    <property type="molecule type" value="Genomic_DNA"/>
</dbReference>
<keyword evidence="8" id="KW-0472">Membrane</keyword>
<gene>
    <name evidence="12" type="ORF">SAMN04488027_102230</name>
</gene>
<organism evidence="12 13">
    <name type="scientific">Psychroflexus sediminis</name>
    <dbReference type="NCBI Taxonomy" id="470826"/>
    <lineage>
        <taxon>Bacteria</taxon>
        <taxon>Pseudomonadati</taxon>
        <taxon>Bacteroidota</taxon>
        <taxon>Flavobacteriia</taxon>
        <taxon>Flavobacteriales</taxon>
        <taxon>Flavobacteriaceae</taxon>
        <taxon>Psychroflexus</taxon>
    </lineage>
</organism>
<protein>
    <recommendedName>
        <fullName evidence="10">Gasdermin bGSDM</fullName>
    </recommendedName>
    <alternativeName>
        <fullName evidence="11">Bacterial gasdermin</fullName>
    </alternativeName>
</protein>
<reference evidence="12 13" key="1">
    <citation type="submission" date="2016-10" db="EMBL/GenBank/DDBJ databases">
        <authorList>
            <person name="de Groot N.N."/>
        </authorList>
    </citation>
    <scope>NUCLEOTIDE SEQUENCE [LARGE SCALE GENOMIC DNA]</scope>
    <source>
        <strain evidence="12 13">DSM 19803</strain>
    </source>
</reference>
<evidence type="ECO:0000256" key="8">
    <source>
        <dbReference type="ARBA" id="ARBA00023136"/>
    </source>
</evidence>
<dbReference type="Pfam" id="PF26164">
    <property type="entry name" value="Bact_GSDM"/>
    <property type="match status" value="1"/>
</dbReference>
<keyword evidence="6" id="KW-0812">Transmembrane</keyword>
<evidence type="ECO:0000256" key="3">
    <source>
        <dbReference type="ARBA" id="ARBA00022452"/>
    </source>
</evidence>
<evidence type="ECO:0000256" key="11">
    <source>
        <dbReference type="ARBA" id="ARBA00093802"/>
    </source>
</evidence>
<keyword evidence="4" id="KW-1003">Cell membrane</keyword>
<evidence type="ECO:0000313" key="13">
    <source>
        <dbReference type="Proteomes" id="UP000199296"/>
    </source>
</evidence>
<evidence type="ECO:0000256" key="9">
    <source>
        <dbReference type="ARBA" id="ARBA00093769"/>
    </source>
</evidence>
<evidence type="ECO:0000256" key="4">
    <source>
        <dbReference type="ARBA" id="ARBA00022475"/>
    </source>
</evidence>
<evidence type="ECO:0000256" key="5">
    <source>
        <dbReference type="ARBA" id="ARBA00022490"/>
    </source>
</evidence>
<keyword evidence="5" id="KW-0963">Cytoplasm</keyword>
<keyword evidence="3" id="KW-1134">Transmembrane beta strand</keyword>
<dbReference type="Proteomes" id="UP000199296">
    <property type="component" value="Unassembled WGS sequence"/>
</dbReference>